<proteinExistence type="predicted"/>
<name>A0A2N3Y4W4_SACSN</name>
<feature type="region of interest" description="Disordered" evidence="1">
    <location>
        <begin position="1"/>
        <end position="49"/>
    </location>
</feature>
<comment type="caution">
    <text evidence="2">The sequence shown here is derived from an EMBL/GenBank/DDBJ whole genome shotgun (WGS) entry which is preliminary data.</text>
</comment>
<reference evidence="2" key="1">
    <citation type="submission" date="2017-12" db="EMBL/GenBank/DDBJ databases">
        <title>Sequencing the genomes of 1000 Actinobacteria strains.</title>
        <authorList>
            <person name="Klenk H.-P."/>
        </authorList>
    </citation>
    <scope>NUCLEOTIDE SEQUENCE [LARGE SCALE GENOMIC DNA]</scope>
    <source>
        <strain evidence="2">DSM 44228</strain>
    </source>
</reference>
<dbReference type="STRING" id="994479.GCA_000194155_05792"/>
<protein>
    <submittedName>
        <fullName evidence="2">Uncharacterized protein</fullName>
    </submittedName>
</protein>
<keyword evidence="3" id="KW-1185">Reference proteome</keyword>
<evidence type="ECO:0000313" key="2">
    <source>
        <dbReference type="EMBL" id="PKW17923.1"/>
    </source>
</evidence>
<dbReference type="RefSeq" id="WP_143539665.1">
    <property type="nucleotide sequence ID" value="NZ_CP061007.1"/>
</dbReference>
<dbReference type="EMBL" id="PJNB01000001">
    <property type="protein sequence ID" value="PKW17923.1"/>
    <property type="molecule type" value="Genomic_DNA"/>
</dbReference>
<organism evidence="2 3">
    <name type="scientific">Saccharopolyspora spinosa</name>
    <dbReference type="NCBI Taxonomy" id="60894"/>
    <lineage>
        <taxon>Bacteria</taxon>
        <taxon>Bacillati</taxon>
        <taxon>Actinomycetota</taxon>
        <taxon>Actinomycetes</taxon>
        <taxon>Pseudonocardiales</taxon>
        <taxon>Pseudonocardiaceae</taxon>
        <taxon>Saccharopolyspora</taxon>
    </lineage>
</organism>
<gene>
    <name evidence="2" type="ORF">A8926_5953</name>
</gene>
<feature type="compositionally biased region" description="Polar residues" evidence="1">
    <location>
        <begin position="13"/>
        <end position="26"/>
    </location>
</feature>
<evidence type="ECO:0000313" key="3">
    <source>
        <dbReference type="Proteomes" id="UP000233786"/>
    </source>
</evidence>
<dbReference type="AlphaFoldDB" id="A0A2N3Y4W4"/>
<dbReference type="Proteomes" id="UP000233786">
    <property type="component" value="Unassembled WGS sequence"/>
</dbReference>
<evidence type="ECO:0000256" key="1">
    <source>
        <dbReference type="SAM" id="MobiDB-lite"/>
    </source>
</evidence>
<sequence length="73" mass="7435">MRRTSAAPPAVKQLQQEGSATGSPRTAISPFHIAPQANGRLPARPGEDASTIGFEELSNVAGHTPAAITSSLG</sequence>
<accession>A0A2N3Y4W4</accession>